<proteinExistence type="predicted"/>
<organism evidence="3 4">
    <name type="scientific">Phytophthora kernoviae 00238/432</name>
    <dbReference type="NCBI Taxonomy" id="1284355"/>
    <lineage>
        <taxon>Eukaryota</taxon>
        <taxon>Sar</taxon>
        <taxon>Stramenopiles</taxon>
        <taxon>Oomycota</taxon>
        <taxon>Peronosporomycetes</taxon>
        <taxon>Peronosporales</taxon>
        <taxon>Peronosporaceae</taxon>
        <taxon>Phytophthora</taxon>
    </lineage>
</organism>
<name>A0A8J4W822_9STRA</name>
<gene>
    <name evidence="3" type="ORF">G195_011449</name>
</gene>
<protein>
    <submittedName>
        <fullName evidence="3">Uncharacterized protein</fullName>
    </submittedName>
</protein>
<evidence type="ECO:0000256" key="2">
    <source>
        <dbReference type="SAM" id="Phobius"/>
    </source>
</evidence>
<evidence type="ECO:0000256" key="1">
    <source>
        <dbReference type="SAM" id="MobiDB-lite"/>
    </source>
</evidence>
<dbReference type="EMBL" id="AOFI03001089">
    <property type="protein sequence ID" value="KAF4315036.1"/>
    <property type="molecule type" value="Genomic_DNA"/>
</dbReference>
<evidence type="ECO:0000313" key="3">
    <source>
        <dbReference type="EMBL" id="KAF4315036.1"/>
    </source>
</evidence>
<sequence length="149" mass="16365">MEVSRPQNEERKGSLVSYSNSEYSSGRFSTHVDSLTVPNFAESGGRVSSSYGPGGQRQTEMKLLAAGIDDSHPPERKEDYKGRIRTWPGVLIILLIIGGALAAITLEAVNKNELEAISEENYENRLANKRKIKDGLDDDQVIISDDGQV</sequence>
<reference evidence="3" key="1">
    <citation type="journal article" date="2015" name="Genom Data">
        <title>Draft genome sequences of Phytophthora kernoviae and Phytophthora ramorum lineage EU2 from Scotland.</title>
        <authorList>
            <person name="Sambles C."/>
            <person name="Schlenzig A."/>
            <person name="O'Neill P."/>
            <person name="Grant M."/>
            <person name="Studholme D.J."/>
        </authorList>
    </citation>
    <scope>NUCLEOTIDE SEQUENCE</scope>
    <source>
        <strain evidence="3">00238/432</strain>
    </source>
</reference>
<evidence type="ECO:0000313" key="4">
    <source>
        <dbReference type="Proteomes" id="UP000702964"/>
    </source>
</evidence>
<comment type="caution">
    <text evidence="3">The sequence shown here is derived from an EMBL/GenBank/DDBJ whole genome shotgun (WGS) entry which is preliminary data.</text>
</comment>
<feature type="transmembrane region" description="Helical" evidence="2">
    <location>
        <begin position="86"/>
        <end position="106"/>
    </location>
</feature>
<keyword evidence="2" id="KW-1133">Transmembrane helix</keyword>
<accession>A0A8J4W822</accession>
<keyword evidence="2" id="KW-0812">Transmembrane</keyword>
<reference evidence="3" key="2">
    <citation type="submission" date="2020-02" db="EMBL/GenBank/DDBJ databases">
        <authorList>
            <person name="Studholme D.J."/>
        </authorList>
    </citation>
    <scope>NUCLEOTIDE SEQUENCE</scope>
    <source>
        <strain evidence="3">00238/432</strain>
    </source>
</reference>
<feature type="region of interest" description="Disordered" evidence="1">
    <location>
        <begin position="1"/>
        <end position="28"/>
    </location>
</feature>
<keyword evidence="2" id="KW-0472">Membrane</keyword>
<dbReference type="AlphaFoldDB" id="A0A8J4W822"/>
<feature type="non-terminal residue" evidence="3">
    <location>
        <position position="1"/>
    </location>
</feature>
<feature type="compositionally biased region" description="Low complexity" evidence="1">
    <location>
        <begin position="14"/>
        <end position="28"/>
    </location>
</feature>
<dbReference type="Proteomes" id="UP000702964">
    <property type="component" value="Unassembled WGS sequence"/>
</dbReference>